<keyword evidence="4" id="KW-1185">Reference proteome</keyword>
<feature type="compositionally biased region" description="Polar residues" evidence="1">
    <location>
        <begin position="437"/>
        <end position="462"/>
    </location>
</feature>
<dbReference type="Pfam" id="PF13424">
    <property type="entry name" value="TPR_12"/>
    <property type="match status" value="1"/>
</dbReference>
<dbReference type="InterPro" id="IPR011990">
    <property type="entry name" value="TPR-like_helical_dom_sf"/>
</dbReference>
<dbReference type="PANTHER" id="PTHR33868:SF18">
    <property type="entry name" value="TRANSMEMBRANE PROTEIN"/>
    <property type="match status" value="1"/>
</dbReference>
<gene>
    <name evidence="3" type="ORF">L484_011868</name>
</gene>
<dbReference type="SUPFAM" id="SSF48452">
    <property type="entry name" value="TPR-like"/>
    <property type="match status" value="1"/>
</dbReference>
<dbReference type="eggNOG" id="KOG1840">
    <property type="taxonomic scope" value="Eukaryota"/>
</dbReference>
<keyword evidence="2" id="KW-1133">Transmembrane helix</keyword>
<dbReference type="AlphaFoldDB" id="W9S1Z6"/>
<dbReference type="STRING" id="981085.W9S1Z6"/>
<feature type="region of interest" description="Disordered" evidence="1">
    <location>
        <begin position="423"/>
        <end position="462"/>
    </location>
</feature>
<organism evidence="3 4">
    <name type="scientific">Morus notabilis</name>
    <dbReference type="NCBI Taxonomy" id="981085"/>
    <lineage>
        <taxon>Eukaryota</taxon>
        <taxon>Viridiplantae</taxon>
        <taxon>Streptophyta</taxon>
        <taxon>Embryophyta</taxon>
        <taxon>Tracheophyta</taxon>
        <taxon>Spermatophyta</taxon>
        <taxon>Magnoliopsida</taxon>
        <taxon>eudicotyledons</taxon>
        <taxon>Gunneridae</taxon>
        <taxon>Pentapetalae</taxon>
        <taxon>rosids</taxon>
        <taxon>fabids</taxon>
        <taxon>Rosales</taxon>
        <taxon>Moraceae</taxon>
        <taxon>Moreae</taxon>
        <taxon>Morus</taxon>
    </lineage>
</organism>
<dbReference type="EMBL" id="KE345942">
    <property type="protein sequence ID" value="EXC21426.1"/>
    <property type="molecule type" value="Genomic_DNA"/>
</dbReference>
<dbReference type="Proteomes" id="UP000030645">
    <property type="component" value="Unassembled WGS sequence"/>
</dbReference>
<evidence type="ECO:0000313" key="3">
    <source>
        <dbReference type="EMBL" id="EXC21426.1"/>
    </source>
</evidence>
<evidence type="ECO:0000256" key="1">
    <source>
        <dbReference type="SAM" id="MobiDB-lite"/>
    </source>
</evidence>
<feature type="transmembrane region" description="Helical" evidence="2">
    <location>
        <begin position="574"/>
        <end position="597"/>
    </location>
</feature>
<reference evidence="4" key="1">
    <citation type="submission" date="2013-01" db="EMBL/GenBank/DDBJ databases">
        <title>Draft Genome Sequence of a Mulberry Tree, Morus notabilis C.K. Schneid.</title>
        <authorList>
            <person name="He N."/>
            <person name="Zhao S."/>
        </authorList>
    </citation>
    <scope>NUCLEOTIDE SEQUENCE</scope>
</reference>
<keyword evidence="2" id="KW-0472">Membrane</keyword>
<sequence length="600" mass="68120">MINLATSLLHSKNYPEAEHLLRTSLQIMAKTVKPDDQSITFPMLRLAVTLYHLRHDEEAEQLALEALRIRKNAFGKDSLPVAEALDCLVSIQARLKTDNEMLLEHLKWMLRIQEKEFGCESEEVLETLKKMAFYLDKLGYSVLGDPLIRVCSFSKRPIEVMAAAEARTARRCSRCYAHECAREASKFYCYPSSSSSNSSKLEFDHAPDTAAKEPQNTTPGYLISYPNSHVLTGRRWWLNQEPNFGRYKDFVTEHNISLEAELEIFRNELINETSDFSKECQLKEDLISKTGMKSNVSSSMEQVKALTKDATEFWYLDDHLMNLESLNCLVSEETKKLSSDFESHLLGSDKSEPWWRCAGKDDLASLVAQKSLEHVENCDLPRPRSTNYRKQPSACPRILDHDKLASPLNRKAERGFSNLEYTLGTPNSDYSPHDSEQTFSNSDHSTTSIDKTDAPTNSENDQNKAQLLKALCLSQKRAREAETAAQKAYTEKEHIITLLFRQASQLFAYKQWLQLLQLENICLQLKNKNQPICNLFPSVLPWAPCKGRQVKKGQHRAARKRHGKPKYDISKCTVAFAVGLGLASAGLLLGWTMGLLFPNA</sequence>
<evidence type="ECO:0000313" key="4">
    <source>
        <dbReference type="Proteomes" id="UP000030645"/>
    </source>
</evidence>
<dbReference type="PANTHER" id="PTHR33868">
    <property type="entry name" value="EXPRESSED PROTEIN"/>
    <property type="match status" value="1"/>
</dbReference>
<name>W9S1Z6_9ROSA</name>
<evidence type="ECO:0000256" key="2">
    <source>
        <dbReference type="SAM" id="Phobius"/>
    </source>
</evidence>
<proteinExistence type="predicted"/>
<keyword evidence="2" id="KW-0812">Transmembrane</keyword>
<protein>
    <submittedName>
        <fullName evidence="3">Uncharacterized protein</fullName>
    </submittedName>
</protein>
<dbReference type="Gene3D" id="1.25.40.10">
    <property type="entry name" value="Tetratricopeptide repeat domain"/>
    <property type="match status" value="1"/>
</dbReference>
<accession>W9S1Z6</accession>